<dbReference type="InterPro" id="IPR055414">
    <property type="entry name" value="LRR_R13L4/SHOC2-like"/>
</dbReference>
<dbReference type="InterPro" id="IPR002182">
    <property type="entry name" value="NB-ARC"/>
</dbReference>
<evidence type="ECO:0000256" key="1">
    <source>
        <dbReference type="ARBA" id="ARBA00022737"/>
    </source>
</evidence>
<feature type="domain" description="Disease resistance N-terminal" evidence="6">
    <location>
        <begin position="5"/>
        <end position="94"/>
    </location>
</feature>
<comment type="caution">
    <text evidence="9">The sequence shown here is derived from an EMBL/GenBank/DDBJ whole genome shotgun (WGS) entry which is preliminary data.</text>
</comment>
<dbReference type="CDD" id="cd14798">
    <property type="entry name" value="RX-CC_like"/>
    <property type="match status" value="1"/>
</dbReference>
<dbReference type="PANTHER" id="PTHR23155">
    <property type="entry name" value="DISEASE RESISTANCE PROTEIN RP"/>
    <property type="match status" value="1"/>
</dbReference>
<dbReference type="Gene3D" id="1.10.8.430">
    <property type="entry name" value="Helical domain of apoptotic protease-activating factors"/>
    <property type="match status" value="1"/>
</dbReference>
<feature type="domain" description="Disease resistance protein winged helix" evidence="7">
    <location>
        <begin position="436"/>
        <end position="505"/>
    </location>
</feature>
<dbReference type="InterPro" id="IPR041118">
    <property type="entry name" value="Rx_N"/>
</dbReference>
<dbReference type="EMBL" id="BTGU01000103">
    <property type="protein sequence ID" value="GMN60877.1"/>
    <property type="molecule type" value="Genomic_DNA"/>
</dbReference>
<keyword evidence="3" id="KW-0611">Plant defense</keyword>
<organism evidence="9 10">
    <name type="scientific">Ficus carica</name>
    <name type="common">Common fig</name>
    <dbReference type="NCBI Taxonomy" id="3494"/>
    <lineage>
        <taxon>Eukaryota</taxon>
        <taxon>Viridiplantae</taxon>
        <taxon>Streptophyta</taxon>
        <taxon>Embryophyta</taxon>
        <taxon>Tracheophyta</taxon>
        <taxon>Spermatophyta</taxon>
        <taxon>Magnoliopsida</taxon>
        <taxon>eudicotyledons</taxon>
        <taxon>Gunneridae</taxon>
        <taxon>Pentapetalae</taxon>
        <taxon>rosids</taxon>
        <taxon>fabids</taxon>
        <taxon>Rosales</taxon>
        <taxon>Moraceae</taxon>
        <taxon>Ficeae</taxon>
        <taxon>Ficus</taxon>
    </lineage>
</organism>
<dbReference type="Gene3D" id="3.40.50.300">
    <property type="entry name" value="P-loop containing nucleotide triphosphate hydrolases"/>
    <property type="match status" value="1"/>
</dbReference>
<dbReference type="Pfam" id="PF18052">
    <property type="entry name" value="Rx_N"/>
    <property type="match status" value="1"/>
</dbReference>
<evidence type="ECO:0000256" key="2">
    <source>
        <dbReference type="ARBA" id="ARBA00022741"/>
    </source>
</evidence>
<dbReference type="SUPFAM" id="SSF52058">
    <property type="entry name" value="L domain-like"/>
    <property type="match status" value="1"/>
</dbReference>
<dbReference type="Gene3D" id="1.10.10.10">
    <property type="entry name" value="Winged helix-like DNA-binding domain superfamily/Winged helix DNA-binding domain"/>
    <property type="match status" value="1"/>
</dbReference>
<dbReference type="AlphaFoldDB" id="A0AA88J3I2"/>
<evidence type="ECO:0000259" key="6">
    <source>
        <dbReference type="Pfam" id="PF18052"/>
    </source>
</evidence>
<dbReference type="Gene3D" id="1.20.5.4130">
    <property type="match status" value="1"/>
</dbReference>
<dbReference type="Pfam" id="PF23559">
    <property type="entry name" value="WHD_DRP"/>
    <property type="match status" value="1"/>
</dbReference>
<dbReference type="SUPFAM" id="SSF52540">
    <property type="entry name" value="P-loop containing nucleoside triphosphate hydrolases"/>
    <property type="match status" value="1"/>
</dbReference>
<feature type="domain" description="NB-ARC" evidence="5">
    <location>
        <begin position="177"/>
        <end position="347"/>
    </location>
</feature>
<dbReference type="InterPro" id="IPR044974">
    <property type="entry name" value="Disease_R_plants"/>
</dbReference>
<dbReference type="Pfam" id="PF00931">
    <property type="entry name" value="NB-ARC"/>
    <property type="match status" value="1"/>
</dbReference>
<dbReference type="PANTHER" id="PTHR23155:SF1205">
    <property type="entry name" value="DISEASE RESISTANCE PROTEIN RPM1"/>
    <property type="match status" value="1"/>
</dbReference>
<keyword evidence="1" id="KW-0677">Repeat</keyword>
<proteinExistence type="predicted"/>
<evidence type="ECO:0000256" key="4">
    <source>
        <dbReference type="SAM" id="Coils"/>
    </source>
</evidence>
<evidence type="ECO:0000259" key="7">
    <source>
        <dbReference type="Pfam" id="PF23559"/>
    </source>
</evidence>
<feature type="coiled-coil region" evidence="4">
    <location>
        <begin position="24"/>
        <end position="58"/>
    </location>
</feature>
<dbReference type="Proteomes" id="UP001187192">
    <property type="component" value="Unassembled WGS sequence"/>
</dbReference>
<dbReference type="Pfam" id="PF23598">
    <property type="entry name" value="LRR_14"/>
    <property type="match status" value="1"/>
</dbReference>
<dbReference type="InterPro" id="IPR036388">
    <property type="entry name" value="WH-like_DNA-bd_sf"/>
</dbReference>
<dbReference type="InterPro" id="IPR042197">
    <property type="entry name" value="Apaf_helical"/>
</dbReference>
<dbReference type="PRINTS" id="PR00364">
    <property type="entry name" value="DISEASERSIST"/>
</dbReference>
<keyword evidence="2" id="KW-0547">Nucleotide-binding</keyword>
<protein>
    <submittedName>
        <fullName evidence="9">Uncharacterized protein</fullName>
    </submittedName>
</protein>
<evidence type="ECO:0000313" key="9">
    <source>
        <dbReference type="EMBL" id="GMN60877.1"/>
    </source>
</evidence>
<evidence type="ECO:0000256" key="3">
    <source>
        <dbReference type="ARBA" id="ARBA00022821"/>
    </source>
</evidence>
<evidence type="ECO:0000259" key="8">
    <source>
        <dbReference type="Pfam" id="PF23598"/>
    </source>
</evidence>
<keyword evidence="4" id="KW-0175">Coiled coil</keyword>
<dbReference type="InterPro" id="IPR058922">
    <property type="entry name" value="WHD_DRP"/>
</dbReference>
<dbReference type="FunFam" id="3.40.50.300:FF:001091">
    <property type="entry name" value="Probable disease resistance protein At1g61300"/>
    <property type="match status" value="1"/>
</dbReference>
<feature type="domain" description="Disease resistance R13L4/SHOC-2-like LRR" evidence="8">
    <location>
        <begin position="550"/>
        <end position="876"/>
    </location>
</feature>
<accession>A0AA88J3I2</accession>
<evidence type="ECO:0000259" key="5">
    <source>
        <dbReference type="Pfam" id="PF00931"/>
    </source>
</evidence>
<name>A0AA88J3I2_FICCA</name>
<dbReference type="InterPro" id="IPR038005">
    <property type="entry name" value="RX-like_CC"/>
</dbReference>
<dbReference type="GO" id="GO:0043531">
    <property type="term" value="F:ADP binding"/>
    <property type="evidence" value="ECO:0007669"/>
    <property type="project" value="InterPro"/>
</dbReference>
<evidence type="ECO:0000313" key="10">
    <source>
        <dbReference type="Proteomes" id="UP001187192"/>
    </source>
</evidence>
<gene>
    <name evidence="9" type="ORF">TIFTF001_029961</name>
</gene>
<dbReference type="Gene3D" id="3.80.10.10">
    <property type="entry name" value="Ribonuclease Inhibitor"/>
    <property type="match status" value="1"/>
</dbReference>
<sequence length="886" mass="101154">MAETFLSSIIEKFVDLLREEVKSLKGVEGEVRGLKRELEVIELLLKDAEAKLEEDMNDTIKAWLKQIREEASRIEDVIDNYRYHLRQRRCQSGFTGSLRKAWYFIKALKPRHEIASEILSIKQSLGETRSRGKDYGLIPLEQGSSSRTTDVQTIDPRLPSLFVEKDELVGIESVSTDLVAKLVEGASTRLIISLVGEGGIGKTTLAKKVYEDEVVKRHFGSARAWITVSRPYNPTKVLKQMKKEYCKSGECTVGELDPINKLIDCVNEALETKRYVIFLDDVWEEKFWGVIKLALPNNNEGSRVIITTRNAAVANSCKETPHDPDRINLQPWPLNLAWELFCNKAFKEFKGICPPELSQLSSEIVRKCEGLPLVIATIASLLSTKEKVEFEWQRVLDGLNSKVGMNSQFPVIQKILSLSYYDLPNSVRSCFLYFGVFPEDYSIYDEKLFKLWIADGFVKANGEKTLEEVAEEYLSELTKRNLVIFHSRLGEGNMFRVHDLMRDVILSRADDIYFCQTWDKNKLKSRGIGRRLTISGSTEDILENVDSSGVRSVFFFDVDDQLTEAFMVKLFKKFKLLEVLDVDNAPVDTLPKEVGKLLCLKYLSLRKTRVKVLPKSISKLHNLESLDIRDTLICELPKEIIKLRNLRHLLAYRYNLNAQNGFDFVHGVAMHEGFGQLEDLQSLTLVEADIGGVSLMKELEKLTKLRWLGISKLTREICRALCNSIGKMDHLKRLYLASIHENEVLDLQHISSPPRSLCDLLLIGRLEKLPEWILKLQNLRGLSLCHSRLIDEPVKCLKGLSNLENLQLSHNAYEGEQLHFVDGGFQKLRRLVLYKLDKLKGVKVDTGALPVLEDLNISECSQLEEVPTIQHLSNLKYAVFNGRRVY</sequence>
<dbReference type="FunFam" id="1.10.10.10:FF:000322">
    <property type="entry name" value="Probable disease resistance protein At1g63360"/>
    <property type="match status" value="1"/>
</dbReference>
<dbReference type="GO" id="GO:0098542">
    <property type="term" value="P:defense response to other organism"/>
    <property type="evidence" value="ECO:0007669"/>
    <property type="project" value="TreeGrafter"/>
</dbReference>
<dbReference type="InterPro" id="IPR032675">
    <property type="entry name" value="LRR_dom_sf"/>
</dbReference>
<reference evidence="9" key="1">
    <citation type="submission" date="2023-07" db="EMBL/GenBank/DDBJ databases">
        <title>draft genome sequence of fig (Ficus carica).</title>
        <authorList>
            <person name="Takahashi T."/>
            <person name="Nishimura K."/>
        </authorList>
    </citation>
    <scope>NUCLEOTIDE SEQUENCE</scope>
</reference>
<keyword evidence="10" id="KW-1185">Reference proteome</keyword>
<dbReference type="InterPro" id="IPR027417">
    <property type="entry name" value="P-loop_NTPase"/>
</dbReference>